<evidence type="ECO:0000313" key="2">
    <source>
        <dbReference type="Proteomes" id="UP000316621"/>
    </source>
</evidence>
<reference evidence="1 2" key="1">
    <citation type="journal article" date="2018" name="Science">
        <title>The opium poppy genome and morphinan production.</title>
        <authorList>
            <person name="Guo L."/>
            <person name="Winzer T."/>
            <person name="Yang X."/>
            <person name="Li Y."/>
            <person name="Ning Z."/>
            <person name="He Z."/>
            <person name="Teodor R."/>
            <person name="Lu Y."/>
            <person name="Bowser T.A."/>
            <person name="Graham I.A."/>
            <person name="Ye K."/>
        </authorList>
    </citation>
    <scope>NUCLEOTIDE SEQUENCE [LARGE SCALE GENOMIC DNA]</scope>
    <source>
        <strain evidence="2">cv. HN1</strain>
        <tissue evidence="1">Leaves</tissue>
    </source>
</reference>
<keyword evidence="2" id="KW-1185">Reference proteome</keyword>
<dbReference type="Proteomes" id="UP000316621">
    <property type="component" value="Chromosome 11"/>
</dbReference>
<proteinExistence type="predicted"/>
<organism evidence="1 2">
    <name type="scientific">Papaver somniferum</name>
    <name type="common">Opium poppy</name>
    <dbReference type="NCBI Taxonomy" id="3469"/>
    <lineage>
        <taxon>Eukaryota</taxon>
        <taxon>Viridiplantae</taxon>
        <taxon>Streptophyta</taxon>
        <taxon>Embryophyta</taxon>
        <taxon>Tracheophyta</taxon>
        <taxon>Spermatophyta</taxon>
        <taxon>Magnoliopsida</taxon>
        <taxon>Ranunculales</taxon>
        <taxon>Papaveraceae</taxon>
        <taxon>Papaveroideae</taxon>
        <taxon>Papaver</taxon>
    </lineage>
</organism>
<accession>A0A4Y7LCY3</accession>
<dbReference type="Gramene" id="RZC82500">
    <property type="protein sequence ID" value="RZC82500"/>
    <property type="gene ID" value="C5167_045281"/>
</dbReference>
<sequence>MVRMKVKADKDGSSPHASMLATQDVATGLTANHPMKIIPFFSKSLTVLQLAMKQLQVMLWEIWKNEFAFMLHYKECVAAEKCS</sequence>
<dbReference type="EMBL" id="CM010725">
    <property type="protein sequence ID" value="RZC82500.1"/>
    <property type="molecule type" value="Genomic_DNA"/>
</dbReference>
<name>A0A4Y7LCY3_PAPSO</name>
<gene>
    <name evidence="1" type="ORF">C5167_045281</name>
</gene>
<evidence type="ECO:0000313" key="1">
    <source>
        <dbReference type="EMBL" id="RZC82500.1"/>
    </source>
</evidence>
<dbReference type="AlphaFoldDB" id="A0A4Y7LCY3"/>
<protein>
    <submittedName>
        <fullName evidence="1">Uncharacterized protein</fullName>
    </submittedName>
</protein>